<reference evidence="3" key="1">
    <citation type="submission" date="2010-07" db="EMBL/GenBank/DDBJ databases">
        <title>The genome sequence of Haemophilus parainfluenzae T3T1.</title>
        <authorList>
            <person name="Crook D."/>
            <person name="Hood D."/>
            <person name="Moxon R."/>
            <person name="Parkhill J."/>
            <person name="Aslett M."/>
            <person name="Bentley S.D."/>
        </authorList>
    </citation>
    <scope>NUCLEOTIDE SEQUENCE [LARGE SCALE GENOMIC DNA]</scope>
    <source>
        <strain evidence="3">T3T1</strain>
    </source>
</reference>
<evidence type="ECO:0000259" key="1">
    <source>
        <dbReference type="Pfam" id="PF13827"/>
    </source>
</evidence>
<sequence length="279" mass="31522">MIYNMKNVFRIAAIVCTSAWLSSCSTYVNPFSSLYWKGKNIKEFIEDKELAVNETKICKEKDKAFFIYSFAKPMYQIFDREVGRSYNAFGTTIYTQRENVFTGNYWTYAFTDLSGNITSYRAATGFGDLDKEFNCRALGQTDDKELTSILTRESLWMSIVNSADNNKMVWASNKAHSTQKAAEKDALEQCKDEGNKNCKVMASYSNICLSSGIGARNGTYFDIFGFGWNKEQANKDVIEQCKSKGGKDCKIVVEGLCATACDMEHETGCILPEPKWIKP</sequence>
<organism evidence="2 3">
    <name type="scientific">Haemophilus parainfluenzae (strain T3T1)</name>
    <dbReference type="NCBI Taxonomy" id="862965"/>
    <lineage>
        <taxon>Bacteria</taxon>
        <taxon>Pseudomonadati</taxon>
        <taxon>Pseudomonadota</taxon>
        <taxon>Gammaproteobacteria</taxon>
        <taxon>Pasteurellales</taxon>
        <taxon>Pasteurellaceae</taxon>
        <taxon>Haemophilus</taxon>
    </lineage>
</organism>
<evidence type="ECO:0000313" key="2">
    <source>
        <dbReference type="EMBL" id="CBW15116.1"/>
    </source>
</evidence>
<feature type="domain" description="DUF4189" evidence="1">
    <location>
        <begin position="161"/>
        <end position="253"/>
    </location>
</feature>
<gene>
    <name evidence="2" type="ordered locus">PARA_10100</name>
</gene>
<evidence type="ECO:0000313" key="3">
    <source>
        <dbReference type="Proteomes" id="UP000007052"/>
    </source>
</evidence>
<dbReference type="InterPro" id="IPR025240">
    <property type="entry name" value="DUF4189"/>
</dbReference>
<dbReference type="PROSITE" id="PS51257">
    <property type="entry name" value="PROKAR_LIPOPROTEIN"/>
    <property type="match status" value="1"/>
</dbReference>
<dbReference type="Proteomes" id="UP000007052">
    <property type="component" value="Chromosome"/>
</dbReference>
<dbReference type="RefSeq" id="WP_014064836.1">
    <property type="nucleotide sequence ID" value="NC_015964.1"/>
</dbReference>
<accession>A0AB33QJM2</accession>
<name>A0AB33QJM2_HAEP3</name>
<dbReference type="AlphaFoldDB" id="A0AB33QJM2"/>
<dbReference type="Pfam" id="PF13827">
    <property type="entry name" value="DUF4189"/>
    <property type="match status" value="1"/>
</dbReference>
<dbReference type="EMBL" id="FQ312002">
    <property type="protein sequence ID" value="CBW15116.1"/>
    <property type="molecule type" value="Genomic_DNA"/>
</dbReference>
<proteinExistence type="predicted"/>
<protein>
    <recommendedName>
        <fullName evidence="1">DUF4189 domain-containing protein</fullName>
    </recommendedName>
</protein>
<dbReference type="KEGG" id="hpr:PARA_10100"/>